<proteinExistence type="predicted"/>
<evidence type="ECO:0000256" key="1">
    <source>
        <dbReference type="SAM" id="MobiDB-lite"/>
    </source>
</evidence>
<evidence type="ECO:0000313" key="3">
    <source>
        <dbReference type="EMBL" id="CAK9146429.1"/>
    </source>
</evidence>
<feature type="compositionally biased region" description="Acidic residues" evidence="1">
    <location>
        <begin position="617"/>
        <end position="629"/>
    </location>
</feature>
<dbReference type="AlphaFoldDB" id="A0ABC8RN88"/>
<reference evidence="3 4" key="1">
    <citation type="submission" date="2024-02" db="EMBL/GenBank/DDBJ databases">
        <authorList>
            <person name="Vignale AGUSTIN F."/>
            <person name="Sosa J E."/>
            <person name="Modenutti C."/>
        </authorList>
    </citation>
    <scope>NUCLEOTIDE SEQUENCE [LARGE SCALE GENOMIC DNA]</scope>
</reference>
<dbReference type="InterPro" id="IPR007148">
    <property type="entry name" value="SSU_processome_Utp12"/>
</dbReference>
<gene>
    <name evidence="3" type="ORF">ILEXP_LOCUS14272</name>
</gene>
<dbReference type="Gene3D" id="2.130.10.10">
    <property type="entry name" value="YVTN repeat-like/Quinoprotein amine dehydrogenase"/>
    <property type="match status" value="2"/>
</dbReference>
<sequence length="629" mass="67899">MAKENLKSLITSFTPKGDYCAILSPDGIVKLWNTSDGSLLAEWKHADSVTDFSFSCMACGFVGKKRRKEQGICLIALGTTIGDVLAINAFTSEVKWKSIGCQPGGIASLSFANQGHLHVVGTNGMVSEMNSETGELVREMKITKKSISSSACSFDEKIVAAAGAKIQLKSLQNGKELLKFYSNLGPVQYISLSDDAIFIVTSGFGEKHLQVWMCDLGNKTVNNGPVLSMRHAPVALECKNGCNGLVVLSVSESGVAYVWNLKTVSEQDTNPTKITVKANKDKTDPHASGRTRKSRTTIIAARLHSLEMDGRVRALIVYGSTDSPQFSVVDITSPGEDIVIAAGNETVKAVNTDQENGVPSGRGLPDMELEAVAGSIKKEKTNKKRAASDPDFSKTGDLIDNGHGEPTNGVEIDYDINEPTMGEKLASLNLIANNEVKGIENLGPSPQTKPPSADSVHVLLKQALHADDRALLLDCLYRQDEKVIRNSVALLNSSHVLKLLEFLISIIQSRGAILACALPWLRSLLLQHASGIMSQESSLQALNSFYQLIESRVSTFHPALQLSSCLDLLYAGTVDDEADENDTITPAIYEDNDESDVEGSEDAMETDTDQHSQEVETFSDVEGIDVMSD</sequence>
<dbReference type="Proteomes" id="UP001642360">
    <property type="component" value="Unassembled WGS sequence"/>
</dbReference>
<organism evidence="3 4">
    <name type="scientific">Ilex paraguariensis</name>
    <name type="common">yerba mate</name>
    <dbReference type="NCBI Taxonomy" id="185542"/>
    <lineage>
        <taxon>Eukaryota</taxon>
        <taxon>Viridiplantae</taxon>
        <taxon>Streptophyta</taxon>
        <taxon>Embryophyta</taxon>
        <taxon>Tracheophyta</taxon>
        <taxon>Spermatophyta</taxon>
        <taxon>Magnoliopsida</taxon>
        <taxon>eudicotyledons</taxon>
        <taxon>Gunneridae</taxon>
        <taxon>Pentapetalae</taxon>
        <taxon>asterids</taxon>
        <taxon>campanulids</taxon>
        <taxon>Aquifoliales</taxon>
        <taxon>Aquifoliaceae</taxon>
        <taxon>Ilex</taxon>
    </lineage>
</organism>
<evidence type="ECO:0000259" key="2">
    <source>
        <dbReference type="Pfam" id="PF04003"/>
    </source>
</evidence>
<dbReference type="InterPro" id="IPR036322">
    <property type="entry name" value="WD40_repeat_dom_sf"/>
</dbReference>
<accession>A0ABC8RN88</accession>
<dbReference type="InterPro" id="IPR015943">
    <property type="entry name" value="WD40/YVTN_repeat-like_dom_sf"/>
</dbReference>
<dbReference type="Pfam" id="PF04003">
    <property type="entry name" value="Utp12"/>
    <property type="match status" value="1"/>
</dbReference>
<evidence type="ECO:0000313" key="4">
    <source>
        <dbReference type="Proteomes" id="UP001642360"/>
    </source>
</evidence>
<name>A0ABC8RN88_9AQUA</name>
<protein>
    <recommendedName>
        <fullName evidence="2">Small-subunit processome Utp12 domain-containing protein</fullName>
    </recommendedName>
</protein>
<dbReference type="PANTHER" id="PTHR45290:SF3">
    <property type="entry name" value="OS01G0649000 PROTEIN"/>
    <property type="match status" value="1"/>
</dbReference>
<dbReference type="SUPFAM" id="SSF50978">
    <property type="entry name" value="WD40 repeat-like"/>
    <property type="match status" value="1"/>
</dbReference>
<dbReference type="PANTHER" id="PTHR45290">
    <property type="entry name" value="OS03G0300300 PROTEIN"/>
    <property type="match status" value="1"/>
</dbReference>
<feature type="compositionally biased region" description="Acidic residues" evidence="1">
    <location>
        <begin position="590"/>
        <end position="607"/>
    </location>
</feature>
<dbReference type="EMBL" id="CAUOFW020001575">
    <property type="protein sequence ID" value="CAK9146429.1"/>
    <property type="molecule type" value="Genomic_DNA"/>
</dbReference>
<feature type="domain" description="Small-subunit processome Utp12" evidence="2">
    <location>
        <begin position="468"/>
        <end position="569"/>
    </location>
</feature>
<feature type="region of interest" description="Disordered" evidence="1">
    <location>
        <begin position="379"/>
        <end position="406"/>
    </location>
</feature>
<feature type="region of interest" description="Disordered" evidence="1">
    <location>
        <begin position="581"/>
        <end position="629"/>
    </location>
</feature>
<comment type="caution">
    <text evidence="3">The sequence shown here is derived from an EMBL/GenBank/DDBJ whole genome shotgun (WGS) entry which is preliminary data.</text>
</comment>
<keyword evidence="4" id="KW-1185">Reference proteome</keyword>